<evidence type="ECO:0000313" key="3">
    <source>
        <dbReference type="Proteomes" id="UP001218188"/>
    </source>
</evidence>
<keyword evidence="3" id="KW-1185">Reference proteome</keyword>
<dbReference type="Proteomes" id="UP001218188">
    <property type="component" value="Unassembled WGS sequence"/>
</dbReference>
<feature type="region of interest" description="Disordered" evidence="1">
    <location>
        <begin position="312"/>
        <end position="336"/>
    </location>
</feature>
<dbReference type="EMBL" id="JARJCM010000004">
    <property type="protein sequence ID" value="KAJ7045838.1"/>
    <property type="molecule type" value="Genomic_DNA"/>
</dbReference>
<feature type="region of interest" description="Disordered" evidence="1">
    <location>
        <begin position="367"/>
        <end position="409"/>
    </location>
</feature>
<sequence length="495" mass="52372">MLFSSMLPSSSTGLESLLLFSPGSPRSVAGRLSSPIYAPSSSLQSPPSPEVESDIGLQNPRSPNLPTTGVTYSDLLASSKYIDWPASSRLGAGPRASVGKSSSDMGASVSNRRLAAKSNLSERNYASILQVLPPPMTYTTGPEIRPINLFSQGSGVGLGLSLTTPLPLIEVPRSTDVFTVIPITEVTPGSFSRSSSNTPESSPPQSIASSAEESSSSPSPVPASLSPSPIVEPPTASTSNSTTVPAGTPARHTQYEGLGHGLPSHMQRARLPSIPEEAAATAAKQPAAAPAATKVNAQHAGLGLGLPFALRQAPQKQASPNPAASSSSSPATSRTAVKKWRLHSTVHELFSTRKFPKRALFSIPEVRSRKTSAERVGGAKKSEGVTAGEETGKARSTSTERERRPSQRLQMSPAMLLAAQSILEEDKKFRRKEGLDKPNMLKKQQKRGGVRAPTPTTPTMRLASQVEEHKKQQRNISQQQAGAEGSSKKKYTFLF</sequence>
<accession>A0AAD6TGV3</accession>
<comment type="caution">
    <text evidence="2">The sequence shown here is derived from an EMBL/GenBank/DDBJ whole genome shotgun (WGS) entry which is preliminary data.</text>
</comment>
<feature type="compositionally biased region" description="Polar residues" evidence="1">
    <location>
        <begin position="235"/>
        <end position="245"/>
    </location>
</feature>
<feature type="region of interest" description="Disordered" evidence="1">
    <location>
        <begin position="429"/>
        <end position="495"/>
    </location>
</feature>
<feature type="compositionally biased region" description="Low complexity" evidence="1">
    <location>
        <begin position="312"/>
        <end position="333"/>
    </location>
</feature>
<reference evidence="2" key="1">
    <citation type="submission" date="2023-03" db="EMBL/GenBank/DDBJ databases">
        <title>Massive genome expansion in bonnet fungi (Mycena s.s.) driven by repeated elements and novel gene families across ecological guilds.</title>
        <authorList>
            <consortium name="Lawrence Berkeley National Laboratory"/>
            <person name="Harder C.B."/>
            <person name="Miyauchi S."/>
            <person name="Viragh M."/>
            <person name="Kuo A."/>
            <person name="Thoen E."/>
            <person name="Andreopoulos B."/>
            <person name="Lu D."/>
            <person name="Skrede I."/>
            <person name="Drula E."/>
            <person name="Henrissat B."/>
            <person name="Morin E."/>
            <person name="Kohler A."/>
            <person name="Barry K."/>
            <person name="LaButti K."/>
            <person name="Morin E."/>
            <person name="Salamov A."/>
            <person name="Lipzen A."/>
            <person name="Mereny Z."/>
            <person name="Hegedus B."/>
            <person name="Baldrian P."/>
            <person name="Stursova M."/>
            <person name="Weitz H."/>
            <person name="Taylor A."/>
            <person name="Grigoriev I.V."/>
            <person name="Nagy L.G."/>
            <person name="Martin F."/>
            <person name="Kauserud H."/>
        </authorList>
    </citation>
    <scope>NUCLEOTIDE SEQUENCE</scope>
    <source>
        <strain evidence="2">CBHHK200</strain>
    </source>
</reference>
<gene>
    <name evidence="2" type="ORF">C8F04DRAFT_1066351</name>
</gene>
<feature type="compositionally biased region" description="Low complexity" evidence="1">
    <location>
        <begin position="190"/>
        <end position="229"/>
    </location>
</feature>
<name>A0AAD6TGV3_9AGAR</name>
<evidence type="ECO:0000256" key="1">
    <source>
        <dbReference type="SAM" id="MobiDB-lite"/>
    </source>
</evidence>
<feature type="compositionally biased region" description="Polar residues" evidence="1">
    <location>
        <begin position="59"/>
        <end position="68"/>
    </location>
</feature>
<feature type="compositionally biased region" description="Basic and acidic residues" evidence="1">
    <location>
        <begin position="390"/>
        <end position="405"/>
    </location>
</feature>
<feature type="region of interest" description="Disordered" evidence="1">
    <location>
        <begin position="188"/>
        <end position="266"/>
    </location>
</feature>
<feature type="region of interest" description="Disordered" evidence="1">
    <location>
        <begin position="25"/>
        <end position="68"/>
    </location>
</feature>
<proteinExistence type="predicted"/>
<protein>
    <submittedName>
        <fullName evidence="2">Uncharacterized protein</fullName>
    </submittedName>
</protein>
<dbReference type="AlphaFoldDB" id="A0AAD6TGV3"/>
<organism evidence="2 3">
    <name type="scientific">Mycena alexandri</name>
    <dbReference type="NCBI Taxonomy" id="1745969"/>
    <lineage>
        <taxon>Eukaryota</taxon>
        <taxon>Fungi</taxon>
        <taxon>Dikarya</taxon>
        <taxon>Basidiomycota</taxon>
        <taxon>Agaricomycotina</taxon>
        <taxon>Agaricomycetes</taxon>
        <taxon>Agaricomycetidae</taxon>
        <taxon>Agaricales</taxon>
        <taxon>Marasmiineae</taxon>
        <taxon>Mycenaceae</taxon>
        <taxon>Mycena</taxon>
    </lineage>
</organism>
<evidence type="ECO:0000313" key="2">
    <source>
        <dbReference type="EMBL" id="KAJ7045838.1"/>
    </source>
</evidence>